<evidence type="ECO:0000313" key="1">
    <source>
        <dbReference type="EMBL" id="CAB4344865.1"/>
    </source>
</evidence>
<dbReference type="AlphaFoldDB" id="A0A6J5ZS08"/>
<accession>A0A6J5ZS08</accession>
<protein>
    <submittedName>
        <fullName evidence="1">Unannotated protein</fullName>
    </submittedName>
</protein>
<organism evidence="1">
    <name type="scientific">freshwater metagenome</name>
    <dbReference type="NCBI Taxonomy" id="449393"/>
    <lineage>
        <taxon>unclassified sequences</taxon>
        <taxon>metagenomes</taxon>
        <taxon>ecological metagenomes</taxon>
    </lineage>
</organism>
<proteinExistence type="predicted"/>
<dbReference type="SUPFAM" id="SSF143456">
    <property type="entry name" value="VC0467-like"/>
    <property type="match status" value="1"/>
</dbReference>
<dbReference type="Gene3D" id="3.40.1740.10">
    <property type="entry name" value="VC0467-like"/>
    <property type="match status" value="1"/>
</dbReference>
<dbReference type="EMBL" id="CAESAO010000085">
    <property type="protein sequence ID" value="CAB4344865.1"/>
    <property type="molecule type" value="Genomic_DNA"/>
</dbReference>
<name>A0A6J5ZS08_9ZZZZ</name>
<reference evidence="1" key="1">
    <citation type="submission" date="2020-05" db="EMBL/GenBank/DDBJ databases">
        <authorList>
            <person name="Chiriac C."/>
            <person name="Salcher M."/>
            <person name="Ghai R."/>
            <person name="Kavagutti S V."/>
        </authorList>
    </citation>
    <scope>NUCLEOTIDE SEQUENCE</scope>
</reference>
<gene>
    <name evidence="1" type="ORF">UFOPK3522_01010</name>
</gene>
<sequence>MEEESWIVEPALREDVFTADPEGLWSSLLRRKGGEYVVIATMPDDPTLN</sequence>